<dbReference type="EMBL" id="JBHTEK010000001">
    <property type="protein sequence ID" value="MFC7669826.1"/>
    <property type="molecule type" value="Genomic_DNA"/>
</dbReference>
<evidence type="ECO:0000256" key="1">
    <source>
        <dbReference type="SAM" id="MobiDB-lite"/>
    </source>
</evidence>
<sequence>MPIELPAISPGAMRFVLTAEGAAAFDELTRSGRDAQMVLQNRSAWPNTFRSSRFIPAVEYLQAQRVRSLAIEQMDTQAQGPRRVHRPLLQPQPHAHQPHRPACHCHPQRLHGNRPAHHHHFHGPALRRRQAPGPGQSLPGRHRIR</sequence>
<name>A0ABW2UAH9_9BACT</name>
<comment type="caution">
    <text evidence="2">The sequence shown here is derived from an EMBL/GenBank/DDBJ whole genome shotgun (WGS) entry which is preliminary data.</text>
</comment>
<protein>
    <submittedName>
        <fullName evidence="2">Uncharacterized protein</fullName>
    </submittedName>
</protein>
<proteinExistence type="predicted"/>
<reference evidence="3" key="1">
    <citation type="journal article" date="2019" name="Int. J. Syst. Evol. Microbiol.">
        <title>The Global Catalogue of Microorganisms (GCM) 10K type strain sequencing project: providing services to taxonomists for standard genome sequencing and annotation.</title>
        <authorList>
            <consortium name="The Broad Institute Genomics Platform"/>
            <consortium name="The Broad Institute Genome Sequencing Center for Infectious Disease"/>
            <person name="Wu L."/>
            <person name="Ma J."/>
        </authorList>
    </citation>
    <scope>NUCLEOTIDE SEQUENCE [LARGE SCALE GENOMIC DNA]</scope>
    <source>
        <strain evidence="3">JCM 19635</strain>
    </source>
</reference>
<dbReference type="Proteomes" id="UP001596513">
    <property type="component" value="Unassembled WGS sequence"/>
</dbReference>
<gene>
    <name evidence="2" type="ORF">ACFQT0_22490</name>
</gene>
<evidence type="ECO:0000313" key="2">
    <source>
        <dbReference type="EMBL" id="MFC7669826.1"/>
    </source>
</evidence>
<keyword evidence="3" id="KW-1185">Reference proteome</keyword>
<feature type="compositionally biased region" description="Basic residues" evidence="1">
    <location>
        <begin position="96"/>
        <end position="130"/>
    </location>
</feature>
<feature type="region of interest" description="Disordered" evidence="1">
    <location>
        <begin position="88"/>
        <end position="145"/>
    </location>
</feature>
<organism evidence="2 3">
    <name type="scientific">Hymenobacter humi</name>
    <dbReference type="NCBI Taxonomy" id="1411620"/>
    <lineage>
        <taxon>Bacteria</taxon>
        <taxon>Pseudomonadati</taxon>
        <taxon>Bacteroidota</taxon>
        <taxon>Cytophagia</taxon>
        <taxon>Cytophagales</taxon>
        <taxon>Hymenobacteraceae</taxon>
        <taxon>Hymenobacter</taxon>
    </lineage>
</organism>
<dbReference type="RefSeq" id="WP_380205300.1">
    <property type="nucleotide sequence ID" value="NZ_JBHTEK010000001.1"/>
</dbReference>
<accession>A0ABW2UAH9</accession>
<evidence type="ECO:0000313" key="3">
    <source>
        <dbReference type="Proteomes" id="UP001596513"/>
    </source>
</evidence>